<dbReference type="AlphaFoldDB" id="A0A0E0I1L7"/>
<dbReference type="OMA" id="HGDTHRL"/>
<dbReference type="HOGENOM" id="CLU_005738_1_3_1"/>
<dbReference type="Pfam" id="PF14543">
    <property type="entry name" value="TAXi_N"/>
    <property type="match status" value="1"/>
</dbReference>
<dbReference type="InterPro" id="IPR021109">
    <property type="entry name" value="Peptidase_aspartic_dom_sf"/>
</dbReference>
<feature type="domain" description="Peptidase A1" evidence="9">
    <location>
        <begin position="81"/>
        <end position="432"/>
    </location>
</feature>
<evidence type="ECO:0000313" key="11">
    <source>
        <dbReference type="Proteomes" id="UP000006591"/>
    </source>
</evidence>
<keyword evidence="5" id="KW-0325">Glycoprotein</keyword>
<dbReference type="FunFam" id="2.40.70.10:FF:000033">
    <property type="entry name" value="Aspartyl protease family protein"/>
    <property type="match status" value="1"/>
</dbReference>
<evidence type="ECO:0000256" key="5">
    <source>
        <dbReference type="ARBA" id="ARBA00023180"/>
    </source>
</evidence>
<dbReference type="GO" id="GO:0004190">
    <property type="term" value="F:aspartic-type endopeptidase activity"/>
    <property type="evidence" value="ECO:0007669"/>
    <property type="project" value="UniProtKB-KW"/>
</dbReference>
<dbReference type="Gramene" id="ONIVA07G15060.1">
    <property type="protein sequence ID" value="ONIVA07G15060.1"/>
    <property type="gene ID" value="ONIVA07G15060"/>
</dbReference>
<evidence type="ECO:0000256" key="7">
    <source>
        <dbReference type="RuleBase" id="RU000454"/>
    </source>
</evidence>
<feature type="active site" evidence="6">
    <location>
        <position position="99"/>
    </location>
</feature>
<dbReference type="EnsemblPlants" id="ONIVA07G15060.1">
    <property type="protein sequence ID" value="ONIVA07G15060.1"/>
    <property type="gene ID" value="ONIVA07G15060"/>
</dbReference>
<dbReference type="GO" id="GO:0006508">
    <property type="term" value="P:proteolysis"/>
    <property type="evidence" value="ECO:0007669"/>
    <property type="project" value="UniProtKB-KW"/>
</dbReference>
<dbReference type="PRINTS" id="PR00792">
    <property type="entry name" value="PEPSIN"/>
</dbReference>
<protein>
    <recommendedName>
        <fullName evidence="9">Peptidase A1 domain-containing protein</fullName>
    </recommendedName>
</protein>
<name>A0A0E0I1L7_ORYNI</name>
<dbReference type="Pfam" id="PF14541">
    <property type="entry name" value="TAXi_C"/>
    <property type="match status" value="1"/>
</dbReference>
<proteinExistence type="inferred from homology"/>
<dbReference type="InterPro" id="IPR034161">
    <property type="entry name" value="Pepsin-like_plant"/>
</dbReference>
<sequence>MASTAAILALIILLLPPITLAGDLHGFRGTLTRVHDLSPGKFSEAARRDSQRIAFLSRATTNSSSSAVSFQALLANRDGGYNMNLSIGTPPLTFPLLADTGSDLIWTQCAPCTKCFQQPTPPFQPGSSSTFSKLPCTSAFCQSVPSSVRTCNATGCVYSNYIYGSGYTEGYLATETLRVGDDAAASFRDVVFGCSTVNGMDNLTLGIAGLGRGPLSLVSQLGVRRFSYCLRSDAAAGESPILFGSLAKLTDGSVQSTPLLKNPFLQRSTHYYVNLTGIAVGSTELPVTASTFGFTQTGLGGGTVVDSGTTLTLLAKDGYAMVKQAFLSQMANNLTALNVTSSGLDLCFEASASGDLLPVPTLVLRFAGGAEYVVPRRSYFDVVAVDSQGRAAVECLLVIPAPRKLPISIIGNLMQMDMHVLYDLDGEMFSFAPADCAKV</sequence>
<evidence type="ECO:0000256" key="6">
    <source>
        <dbReference type="PIRSR" id="PIRSR601461-1"/>
    </source>
</evidence>
<evidence type="ECO:0000256" key="3">
    <source>
        <dbReference type="ARBA" id="ARBA00022750"/>
    </source>
</evidence>
<dbReference type="InterPro" id="IPR032861">
    <property type="entry name" value="TAXi_N"/>
</dbReference>
<dbReference type="InterPro" id="IPR033121">
    <property type="entry name" value="PEPTIDASE_A1"/>
</dbReference>
<dbReference type="PANTHER" id="PTHR47967:SF68">
    <property type="entry name" value="OS07G0533000 PROTEIN"/>
    <property type="match status" value="1"/>
</dbReference>
<organism evidence="10">
    <name type="scientific">Oryza nivara</name>
    <name type="common">Indian wild rice</name>
    <name type="synonym">Oryza sativa f. spontanea</name>
    <dbReference type="NCBI Taxonomy" id="4536"/>
    <lineage>
        <taxon>Eukaryota</taxon>
        <taxon>Viridiplantae</taxon>
        <taxon>Streptophyta</taxon>
        <taxon>Embryophyta</taxon>
        <taxon>Tracheophyta</taxon>
        <taxon>Spermatophyta</taxon>
        <taxon>Magnoliopsida</taxon>
        <taxon>Liliopsida</taxon>
        <taxon>Poales</taxon>
        <taxon>Poaceae</taxon>
        <taxon>BOP clade</taxon>
        <taxon>Oryzoideae</taxon>
        <taxon>Oryzeae</taxon>
        <taxon>Oryzinae</taxon>
        <taxon>Oryza</taxon>
    </lineage>
</organism>
<dbReference type="SUPFAM" id="SSF50630">
    <property type="entry name" value="Acid proteases"/>
    <property type="match status" value="1"/>
</dbReference>
<dbReference type="STRING" id="4536.A0A0E0I1L7"/>
<keyword evidence="2 7" id="KW-0645">Protease</keyword>
<dbReference type="InterPro" id="IPR001461">
    <property type="entry name" value="Aspartic_peptidase_A1"/>
</dbReference>
<dbReference type="Gene3D" id="2.40.70.10">
    <property type="entry name" value="Acid Proteases"/>
    <property type="match status" value="2"/>
</dbReference>
<accession>A0A0E0I1L7</accession>
<dbReference type="FunFam" id="2.40.70.10:FF:000051">
    <property type="entry name" value="Putative aspartic protease"/>
    <property type="match status" value="1"/>
</dbReference>
<feature type="active site" evidence="6">
    <location>
        <position position="306"/>
    </location>
</feature>
<evidence type="ECO:0000313" key="10">
    <source>
        <dbReference type="EnsemblPlants" id="ONIVA07G15060.1"/>
    </source>
</evidence>
<dbReference type="InterPro" id="IPR001969">
    <property type="entry name" value="Aspartic_peptidase_AS"/>
</dbReference>
<dbReference type="InterPro" id="IPR032799">
    <property type="entry name" value="TAXi_C"/>
</dbReference>
<feature type="signal peptide" evidence="8">
    <location>
        <begin position="1"/>
        <end position="21"/>
    </location>
</feature>
<dbReference type="PROSITE" id="PS00141">
    <property type="entry name" value="ASP_PROTEASE"/>
    <property type="match status" value="1"/>
</dbReference>
<dbReference type="eggNOG" id="KOG1339">
    <property type="taxonomic scope" value="Eukaryota"/>
</dbReference>
<dbReference type="Proteomes" id="UP000006591">
    <property type="component" value="Chromosome 7"/>
</dbReference>
<feature type="chain" id="PRO_5002362222" description="Peptidase A1 domain-containing protein" evidence="8">
    <location>
        <begin position="22"/>
        <end position="439"/>
    </location>
</feature>
<keyword evidence="3 7" id="KW-0064">Aspartyl protease</keyword>
<reference evidence="10" key="2">
    <citation type="submission" date="2018-04" db="EMBL/GenBank/DDBJ databases">
        <title>OnivRS2 (Oryza nivara Reference Sequence Version 2).</title>
        <authorList>
            <person name="Zhang J."/>
            <person name="Kudrna D."/>
            <person name="Lee S."/>
            <person name="Talag J."/>
            <person name="Rajasekar S."/>
            <person name="Welchert J."/>
            <person name="Hsing Y.-I."/>
            <person name="Wing R.A."/>
        </authorList>
    </citation>
    <scope>NUCLEOTIDE SEQUENCE [LARGE SCALE GENOMIC DNA]</scope>
    <source>
        <strain evidence="10">SL10</strain>
    </source>
</reference>
<evidence type="ECO:0000256" key="4">
    <source>
        <dbReference type="ARBA" id="ARBA00022801"/>
    </source>
</evidence>
<reference evidence="10" key="1">
    <citation type="submission" date="2015-04" db="UniProtKB">
        <authorList>
            <consortium name="EnsemblPlants"/>
        </authorList>
    </citation>
    <scope>IDENTIFICATION</scope>
    <source>
        <strain evidence="10">SL10</strain>
    </source>
</reference>
<evidence type="ECO:0000259" key="9">
    <source>
        <dbReference type="PROSITE" id="PS51767"/>
    </source>
</evidence>
<dbReference type="GO" id="GO:0005576">
    <property type="term" value="C:extracellular region"/>
    <property type="evidence" value="ECO:0007669"/>
    <property type="project" value="TreeGrafter"/>
</dbReference>
<dbReference type="PANTHER" id="PTHR47967">
    <property type="entry name" value="OS07G0603500 PROTEIN-RELATED"/>
    <property type="match status" value="1"/>
</dbReference>
<dbReference type="InterPro" id="IPR051708">
    <property type="entry name" value="Plant_Aspart_Prot_A1"/>
</dbReference>
<keyword evidence="4 7" id="KW-0378">Hydrolase</keyword>
<dbReference type="PROSITE" id="PS51767">
    <property type="entry name" value="PEPTIDASE_A1"/>
    <property type="match status" value="1"/>
</dbReference>
<evidence type="ECO:0000256" key="1">
    <source>
        <dbReference type="ARBA" id="ARBA00007447"/>
    </source>
</evidence>
<dbReference type="CDD" id="cd05476">
    <property type="entry name" value="pepsin_A_like_plant"/>
    <property type="match status" value="1"/>
</dbReference>
<evidence type="ECO:0000256" key="8">
    <source>
        <dbReference type="SAM" id="SignalP"/>
    </source>
</evidence>
<keyword evidence="11" id="KW-1185">Reference proteome</keyword>
<evidence type="ECO:0000256" key="2">
    <source>
        <dbReference type="ARBA" id="ARBA00022670"/>
    </source>
</evidence>
<keyword evidence="8" id="KW-0732">Signal</keyword>
<comment type="similarity">
    <text evidence="1 7">Belongs to the peptidase A1 family.</text>
</comment>